<sequence length="190" mass="22016">MFYSKETIALIVEQVHISLHNFDPQTFDLNPPFNAEAAITAFGGHVRVKLPDYTMMNPSIGEVRPLEPFSEKRFEVSIPHDEYPPRKNFTLAHELGHVILHYQWANQQQWEKNCREIEVLKRDLSPNRIEYEANYFSAFFLMPEKNIRSDVSATLSHANISSNLLIEKLAENYNVSLKAMEIRLTQLGIL</sequence>
<dbReference type="PANTHER" id="PTHR43236">
    <property type="entry name" value="ANTITOXIN HIGA1"/>
    <property type="match status" value="1"/>
</dbReference>
<dbReference type="PANTHER" id="PTHR43236:SF2">
    <property type="entry name" value="BLL0069 PROTEIN"/>
    <property type="match status" value="1"/>
</dbReference>
<name>A0ABM9C3K9_9BACL</name>
<feature type="domain" description="IrrE N-terminal-like" evidence="1">
    <location>
        <begin position="81"/>
        <end position="185"/>
    </location>
</feature>
<organism evidence="2 3">
    <name type="scientific">Paenibacillus plantiphilus</name>
    <dbReference type="NCBI Taxonomy" id="2905650"/>
    <lineage>
        <taxon>Bacteria</taxon>
        <taxon>Bacillati</taxon>
        <taxon>Bacillota</taxon>
        <taxon>Bacilli</taxon>
        <taxon>Bacillales</taxon>
        <taxon>Paenibacillaceae</taxon>
        <taxon>Paenibacillus</taxon>
    </lineage>
</organism>
<dbReference type="InterPro" id="IPR010359">
    <property type="entry name" value="IrrE_HExxH"/>
</dbReference>
<dbReference type="Proteomes" id="UP000838686">
    <property type="component" value="Unassembled WGS sequence"/>
</dbReference>
<evidence type="ECO:0000313" key="2">
    <source>
        <dbReference type="EMBL" id="CAH1201715.1"/>
    </source>
</evidence>
<gene>
    <name evidence="2" type="ORF">PAECIP111893_01703</name>
</gene>
<protein>
    <recommendedName>
        <fullName evidence="1">IrrE N-terminal-like domain-containing protein</fullName>
    </recommendedName>
</protein>
<evidence type="ECO:0000313" key="3">
    <source>
        <dbReference type="Proteomes" id="UP000838686"/>
    </source>
</evidence>
<comment type="caution">
    <text evidence="2">The sequence shown here is derived from an EMBL/GenBank/DDBJ whole genome shotgun (WGS) entry which is preliminary data.</text>
</comment>
<dbReference type="Gene3D" id="1.10.10.2910">
    <property type="match status" value="1"/>
</dbReference>
<dbReference type="EMBL" id="CAKMMF010000007">
    <property type="protein sequence ID" value="CAH1201715.1"/>
    <property type="molecule type" value="Genomic_DNA"/>
</dbReference>
<evidence type="ECO:0000259" key="1">
    <source>
        <dbReference type="Pfam" id="PF06114"/>
    </source>
</evidence>
<accession>A0ABM9C3K9</accession>
<keyword evidence="3" id="KW-1185">Reference proteome</keyword>
<dbReference type="Pfam" id="PF06114">
    <property type="entry name" value="Peptidase_M78"/>
    <property type="match status" value="1"/>
</dbReference>
<dbReference type="RefSeq" id="WP_236340043.1">
    <property type="nucleotide sequence ID" value="NZ_CAKMMF010000007.1"/>
</dbReference>
<reference evidence="2" key="1">
    <citation type="submission" date="2022-01" db="EMBL/GenBank/DDBJ databases">
        <authorList>
            <person name="Criscuolo A."/>
        </authorList>
    </citation>
    <scope>NUCLEOTIDE SEQUENCE</scope>
    <source>
        <strain evidence="2">CIP111893</strain>
    </source>
</reference>
<proteinExistence type="predicted"/>
<dbReference type="InterPro" id="IPR052345">
    <property type="entry name" value="Rad_response_metalloprotease"/>
</dbReference>